<sequence length="93" mass="10670">GMIEGEDHMRMLIAPKRNGMGGIETCIYNHTYIDNACHVTITTLLGRIEEMMNRQAETQRLWNEQMQKALDEHFSNPSDNMLTTSNKGRTTAR</sequence>
<evidence type="ECO:0000313" key="3">
    <source>
        <dbReference type="Proteomes" id="UP000789901"/>
    </source>
</evidence>
<reference evidence="2 3" key="1">
    <citation type="submission" date="2021-06" db="EMBL/GenBank/DDBJ databases">
        <authorList>
            <person name="Kallberg Y."/>
            <person name="Tangrot J."/>
            <person name="Rosling A."/>
        </authorList>
    </citation>
    <scope>NUCLEOTIDE SEQUENCE [LARGE SCALE GENOMIC DNA]</scope>
    <source>
        <strain evidence="2 3">120-4 pot B 10/14</strain>
    </source>
</reference>
<dbReference type="Proteomes" id="UP000789901">
    <property type="component" value="Unassembled WGS sequence"/>
</dbReference>
<name>A0ABN7W197_GIGMA</name>
<proteinExistence type="predicted"/>
<comment type="caution">
    <text evidence="2">The sequence shown here is derived from an EMBL/GenBank/DDBJ whole genome shotgun (WGS) entry which is preliminary data.</text>
</comment>
<evidence type="ECO:0000256" key="1">
    <source>
        <dbReference type="SAM" id="MobiDB-lite"/>
    </source>
</evidence>
<accession>A0ABN7W197</accession>
<feature type="compositionally biased region" description="Polar residues" evidence="1">
    <location>
        <begin position="75"/>
        <end position="93"/>
    </location>
</feature>
<keyword evidence="3" id="KW-1185">Reference proteome</keyword>
<gene>
    <name evidence="2" type="ORF">GMARGA_LOCUS24680</name>
</gene>
<feature type="region of interest" description="Disordered" evidence="1">
    <location>
        <begin position="72"/>
        <end position="93"/>
    </location>
</feature>
<protein>
    <submittedName>
        <fullName evidence="2">31795_t:CDS:1</fullName>
    </submittedName>
</protein>
<evidence type="ECO:0000313" key="2">
    <source>
        <dbReference type="EMBL" id="CAG8808327.1"/>
    </source>
</evidence>
<feature type="non-terminal residue" evidence="2">
    <location>
        <position position="1"/>
    </location>
</feature>
<dbReference type="EMBL" id="CAJVQB010026334">
    <property type="protein sequence ID" value="CAG8808327.1"/>
    <property type="molecule type" value="Genomic_DNA"/>
</dbReference>
<organism evidence="2 3">
    <name type="scientific">Gigaspora margarita</name>
    <dbReference type="NCBI Taxonomy" id="4874"/>
    <lineage>
        <taxon>Eukaryota</taxon>
        <taxon>Fungi</taxon>
        <taxon>Fungi incertae sedis</taxon>
        <taxon>Mucoromycota</taxon>
        <taxon>Glomeromycotina</taxon>
        <taxon>Glomeromycetes</taxon>
        <taxon>Diversisporales</taxon>
        <taxon>Gigasporaceae</taxon>
        <taxon>Gigaspora</taxon>
    </lineage>
</organism>